<sequence length="350" mass="36063">MAYRDLKAARAAGVALIVAIGLAGCASNAPETATTPIAPVEVAANPIDPNDPLAPWVPHIREASERFDVPEKWIRAVMMRESGGRSVVNGRTITSSAGAIGLMQVMPGTYDMMRWQYGLGADPSNPRDNILAGTAYLREMYDLFGAPGFLAAYNCGPACYAAVLAKKQKLPRETKMYLAALTPVLRGVEPRTASQSAGATAIEVAVVPATAPQPAPQPTPSVVVAEAPKPEPRLEPGTPAPAAPSVAVAALEPPPPRSVEPKGRSSAKPVLEFVAAADRSSSANARAVAAKPGEHSVETMVAEALLPPNAAAKGERVVIRFVSQRSGGCGSLEGKDRVCVALAGGGAAGL</sequence>
<dbReference type="EMBL" id="JAGINP010000016">
    <property type="protein sequence ID" value="MBP2294449.1"/>
    <property type="molecule type" value="Genomic_DNA"/>
</dbReference>
<evidence type="ECO:0000313" key="6">
    <source>
        <dbReference type="Proteomes" id="UP000781958"/>
    </source>
</evidence>
<dbReference type="SUPFAM" id="SSF53955">
    <property type="entry name" value="Lysozyme-like"/>
    <property type="match status" value="1"/>
</dbReference>
<proteinExistence type="inferred from homology"/>
<dbReference type="InterPro" id="IPR008258">
    <property type="entry name" value="Transglycosylase_SLT_dom_1"/>
</dbReference>
<feature type="signal peptide" evidence="3">
    <location>
        <begin position="1"/>
        <end position="23"/>
    </location>
</feature>
<keyword evidence="3" id="KW-0732">Signal</keyword>
<dbReference type="PANTHER" id="PTHR37423:SF2">
    <property type="entry name" value="MEMBRANE-BOUND LYTIC MUREIN TRANSGLYCOSYLASE C"/>
    <property type="match status" value="1"/>
</dbReference>
<comment type="similarity">
    <text evidence="2">Belongs to the virb1 family.</text>
</comment>
<dbReference type="Pfam" id="PF01464">
    <property type="entry name" value="SLT"/>
    <property type="match status" value="1"/>
</dbReference>
<protein>
    <recommendedName>
        <fullName evidence="4">Transglycosylase SLT domain-containing protein</fullName>
    </recommendedName>
</protein>
<keyword evidence="6" id="KW-1185">Reference proteome</keyword>
<dbReference type="PANTHER" id="PTHR37423">
    <property type="entry name" value="SOLUBLE LYTIC MUREIN TRANSGLYCOSYLASE-RELATED"/>
    <property type="match status" value="1"/>
</dbReference>
<organism evidence="5 6">
    <name type="scientific">Azospirillum rugosum</name>
    <dbReference type="NCBI Taxonomy" id="416170"/>
    <lineage>
        <taxon>Bacteria</taxon>
        <taxon>Pseudomonadati</taxon>
        <taxon>Pseudomonadota</taxon>
        <taxon>Alphaproteobacteria</taxon>
        <taxon>Rhodospirillales</taxon>
        <taxon>Azospirillaceae</taxon>
        <taxon>Azospirillum</taxon>
    </lineage>
</organism>
<dbReference type="RefSeq" id="WP_209768645.1">
    <property type="nucleotide sequence ID" value="NZ_JAGINP010000016.1"/>
</dbReference>
<feature type="chain" id="PRO_5045559618" description="Transglycosylase SLT domain-containing protein" evidence="3">
    <location>
        <begin position="24"/>
        <end position="350"/>
    </location>
</feature>
<name>A0ABS4SPG5_9PROT</name>
<accession>A0ABS4SPG5</accession>
<dbReference type="PROSITE" id="PS51257">
    <property type="entry name" value="PROKAR_LIPOPROTEIN"/>
    <property type="match status" value="1"/>
</dbReference>
<evidence type="ECO:0000259" key="4">
    <source>
        <dbReference type="Pfam" id="PF01464"/>
    </source>
</evidence>
<dbReference type="Proteomes" id="UP000781958">
    <property type="component" value="Unassembled WGS sequence"/>
</dbReference>
<gene>
    <name evidence="5" type="ORF">J2851_004239</name>
</gene>
<evidence type="ECO:0000256" key="1">
    <source>
        <dbReference type="ARBA" id="ARBA00007734"/>
    </source>
</evidence>
<dbReference type="InterPro" id="IPR023346">
    <property type="entry name" value="Lysozyme-like_dom_sf"/>
</dbReference>
<reference evidence="5 6" key="1">
    <citation type="submission" date="2021-03" db="EMBL/GenBank/DDBJ databases">
        <title>Genomic Encyclopedia of Type Strains, Phase III (KMG-III): the genomes of soil and plant-associated and newly described type strains.</title>
        <authorList>
            <person name="Whitman W."/>
        </authorList>
    </citation>
    <scope>NUCLEOTIDE SEQUENCE [LARGE SCALE GENOMIC DNA]</scope>
    <source>
        <strain evidence="5 6">IMMIB AFH-6</strain>
    </source>
</reference>
<feature type="domain" description="Transglycosylase SLT" evidence="4">
    <location>
        <begin position="60"/>
        <end position="171"/>
    </location>
</feature>
<dbReference type="CDD" id="cd00254">
    <property type="entry name" value="LT-like"/>
    <property type="match status" value="1"/>
</dbReference>
<evidence type="ECO:0000256" key="2">
    <source>
        <dbReference type="ARBA" id="ARBA00009387"/>
    </source>
</evidence>
<comment type="similarity">
    <text evidence="1">Belongs to the transglycosylase Slt family.</text>
</comment>
<dbReference type="Gene3D" id="1.10.530.10">
    <property type="match status" value="1"/>
</dbReference>
<evidence type="ECO:0000313" key="5">
    <source>
        <dbReference type="EMBL" id="MBP2294449.1"/>
    </source>
</evidence>
<evidence type="ECO:0000256" key="3">
    <source>
        <dbReference type="SAM" id="SignalP"/>
    </source>
</evidence>
<comment type="caution">
    <text evidence="5">The sequence shown here is derived from an EMBL/GenBank/DDBJ whole genome shotgun (WGS) entry which is preliminary data.</text>
</comment>